<feature type="non-terminal residue" evidence="1">
    <location>
        <position position="76"/>
    </location>
</feature>
<feature type="non-terminal residue" evidence="1">
    <location>
        <position position="1"/>
    </location>
</feature>
<dbReference type="EMBL" id="CAJVPM010040736">
    <property type="protein sequence ID" value="CAG8704166.1"/>
    <property type="molecule type" value="Genomic_DNA"/>
</dbReference>
<protein>
    <submittedName>
        <fullName evidence="1">10194_t:CDS:1</fullName>
    </submittedName>
</protein>
<dbReference type="Proteomes" id="UP000789860">
    <property type="component" value="Unassembled WGS sequence"/>
</dbReference>
<evidence type="ECO:0000313" key="1">
    <source>
        <dbReference type="EMBL" id="CAG8704166.1"/>
    </source>
</evidence>
<sequence length="76" mass="9035">YADYYAKLNNSENESSPVAELNGDEEDEFEEMTTNNGDYYDQEFIGDEFEEVNIDNQIHEFDDDEFDVIELDDERF</sequence>
<organism evidence="1 2">
    <name type="scientific">Scutellospora calospora</name>
    <dbReference type="NCBI Taxonomy" id="85575"/>
    <lineage>
        <taxon>Eukaryota</taxon>
        <taxon>Fungi</taxon>
        <taxon>Fungi incertae sedis</taxon>
        <taxon>Mucoromycota</taxon>
        <taxon>Glomeromycotina</taxon>
        <taxon>Glomeromycetes</taxon>
        <taxon>Diversisporales</taxon>
        <taxon>Gigasporaceae</taxon>
        <taxon>Scutellospora</taxon>
    </lineage>
</organism>
<evidence type="ECO:0000313" key="2">
    <source>
        <dbReference type="Proteomes" id="UP000789860"/>
    </source>
</evidence>
<keyword evidence="2" id="KW-1185">Reference proteome</keyword>
<comment type="caution">
    <text evidence="1">The sequence shown here is derived from an EMBL/GenBank/DDBJ whole genome shotgun (WGS) entry which is preliminary data.</text>
</comment>
<name>A0ACA9PFS2_9GLOM</name>
<proteinExistence type="predicted"/>
<reference evidence="1" key="1">
    <citation type="submission" date="2021-06" db="EMBL/GenBank/DDBJ databases">
        <authorList>
            <person name="Kallberg Y."/>
            <person name="Tangrot J."/>
            <person name="Rosling A."/>
        </authorList>
    </citation>
    <scope>NUCLEOTIDE SEQUENCE</scope>
    <source>
        <strain evidence="1">AU212A</strain>
    </source>
</reference>
<gene>
    <name evidence="1" type="ORF">SCALOS_LOCUS10608</name>
</gene>
<accession>A0ACA9PFS2</accession>